<dbReference type="EMBL" id="JAGRRH010000059">
    <property type="protein sequence ID" value="KAG7338326.1"/>
    <property type="molecule type" value="Genomic_DNA"/>
</dbReference>
<comment type="caution">
    <text evidence="4">The sequence shown here is derived from an EMBL/GenBank/DDBJ whole genome shotgun (WGS) entry which is preliminary data.</text>
</comment>
<dbReference type="Proteomes" id="UP000693970">
    <property type="component" value="Unassembled WGS sequence"/>
</dbReference>
<reference evidence="4" key="2">
    <citation type="submission" date="2021-04" db="EMBL/GenBank/DDBJ databases">
        <authorList>
            <person name="Podell S."/>
        </authorList>
    </citation>
    <scope>NUCLEOTIDE SEQUENCE</scope>
    <source>
        <strain evidence="4">Hildebrandi</strain>
    </source>
</reference>
<keyword evidence="2" id="KW-1133">Transmembrane helix</keyword>
<evidence type="ECO:0000313" key="3">
    <source>
        <dbReference type="EMBL" id="KAG7338326.1"/>
    </source>
</evidence>
<dbReference type="AlphaFoldDB" id="A0A9K3LPX5"/>
<feature type="transmembrane region" description="Helical" evidence="2">
    <location>
        <begin position="18"/>
        <end position="37"/>
    </location>
</feature>
<keyword evidence="2" id="KW-0812">Transmembrane</keyword>
<evidence type="ECO:0000313" key="5">
    <source>
        <dbReference type="Proteomes" id="UP000693970"/>
    </source>
</evidence>
<evidence type="ECO:0008006" key="6">
    <source>
        <dbReference type="Google" id="ProtNLM"/>
    </source>
</evidence>
<keyword evidence="2" id="KW-0472">Membrane</keyword>
<accession>A0A9K3LPX5</accession>
<protein>
    <recommendedName>
        <fullName evidence="6">Sulfotransferase</fullName>
    </recommendedName>
</protein>
<gene>
    <name evidence="3" type="ORF">IV203_004724</name>
    <name evidence="4" type="ORF">IV203_028627</name>
</gene>
<evidence type="ECO:0000256" key="1">
    <source>
        <dbReference type="SAM" id="MobiDB-lite"/>
    </source>
</evidence>
<dbReference type="OrthoDB" id="47423at2759"/>
<dbReference type="EMBL" id="JAGRRH010000007">
    <property type="protein sequence ID" value="KAG7365957.1"/>
    <property type="molecule type" value="Genomic_DNA"/>
</dbReference>
<organism evidence="4 5">
    <name type="scientific">Nitzschia inconspicua</name>
    <dbReference type="NCBI Taxonomy" id="303405"/>
    <lineage>
        <taxon>Eukaryota</taxon>
        <taxon>Sar</taxon>
        <taxon>Stramenopiles</taxon>
        <taxon>Ochrophyta</taxon>
        <taxon>Bacillariophyta</taxon>
        <taxon>Bacillariophyceae</taxon>
        <taxon>Bacillariophycidae</taxon>
        <taxon>Bacillariales</taxon>
        <taxon>Bacillariaceae</taxon>
        <taxon>Nitzschia</taxon>
    </lineage>
</organism>
<proteinExistence type="predicted"/>
<reference evidence="4" key="1">
    <citation type="journal article" date="2021" name="Sci. Rep.">
        <title>Diploid genomic architecture of Nitzschia inconspicua, an elite biomass production diatom.</title>
        <authorList>
            <person name="Oliver A."/>
            <person name="Podell S."/>
            <person name="Pinowska A."/>
            <person name="Traller J.C."/>
            <person name="Smith S.R."/>
            <person name="McClure R."/>
            <person name="Beliaev A."/>
            <person name="Bohutskyi P."/>
            <person name="Hill E.A."/>
            <person name="Rabines A."/>
            <person name="Zheng H."/>
            <person name="Allen L.Z."/>
            <person name="Kuo A."/>
            <person name="Grigoriev I.V."/>
            <person name="Allen A.E."/>
            <person name="Hazlebeck D."/>
            <person name="Allen E.E."/>
        </authorList>
    </citation>
    <scope>NUCLEOTIDE SEQUENCE</scope>
    <source>
        <strain evidence="4">Hildebrandi</strain>
    </source>
</reference>
<name>A0A9K3LPX5_9STRA</name>
<keyword evidence="5" id="KW-1185">Reference proteome</keyword>
<sequence length="522" mass="59572">MSKSFSGAIQRHPIRSGMVLRIIAVALTVITILQIYLSSEVIHQYHGHDEGGVPFPPKTRLVRPPPETTTNERRNFIKRPFASKMKKQSNEKSELNGTDTLSVFQKIFNVDLRQDSRDRDDSAVQLLHSETELKFMNERQSQFETWYKASLMNSTMKQLLQPHYNADLEFLQHDADRDGPWLDFVIAGFPKCGTTTLMATLGQLAPMPIKDVCELPPKLLSMVYQEWPLQYGGSTNNGTTSSLLLLRGNKCPAFVGNMGGAMMKIFSNSLKRTKFIIGIRHPVMWFQSFWRMQGGMDPYQRQMTCPCRPNQWGLRVCRNTTKQVEFCWNECGGNNILCLARTRFHVALAQIGKTALTNEERQWLAPKDFDGGDKIISLEIPNDIFIYELAQLEDGTMWEELAAFLRVSKTPKPNYHGARGKHLSHLNICDTKYDDFRAMIMPYSYELSVWLLEYLLPVARDPTRDDVVVANIDSVAAIFETYKVDPCGRLVLQIDDSRVQMGDDVRQEVKFVLDPALNITSL</sequence>
<feature type="region of interest" description="Disordered" evidence="1">
    <location>
        <begin position="52"/>
        <end position="74"/>
    </location>
</feature>
<evidence type="ECO:0000313" key="4">
    <source>
        <dbReference type="EMBL" id="KAG7365957.1"/>
    </source>
</evidence>
<evidence type="ECO:0000256" key="2">
    <source>
        <dbReference type="SAM" id="Phobius"/>
    </source>
</evidence>